<gene>
    <name evidence="2" type="ORF">Pa4123_69740</name>
</gene>
<keyword evidence="3" id="KW-1185">Reference proteome</keyword>
<organism evidence="2 3">
    <name type="scientific">Phytohabitans aurantiacus</name>
    <dbReference type="NCBI Taxonomy" id="3016789"/>
    <lineage>
        <taxon>Bacteria</taxon>
        <taxon>Bacillati</taxon>
        <taxon>Actinomycetota</taxon>
        <taxon>Actinomycetes</taxon>
        <taxon>Micromonosporales</taxon>
        <taxon>Micromonosporaceae</taxon>
    </lineage>
</organism>
<proteinExistence type="predicted"/>
<dbReference type="RefSeq" id="WP_281902927.1">
    <property type="nucleotide sequence ID" value="NZ_BSDI01000048.1"/>
</dbReference>
<dbReference type="SUPFAM" id="SSF81301">
    <property type="entry name" value="Nucleotidyltransferase"/>
    <property type="match status" value="1"/>
</dbReference>
<feature type="domain" description="Polymerase nucleotidyl transferase" evidence="1">
    <location>
        <begin position="23"/>
        <end position="66"/>
    </location>
</feature>
<dbReference type="CDD" id="cd05403">
    <property type="entry name" value="NT_KNTase_like"/>
    <property type="match status" value="1"/>
</dbReference>
<dbReference type="InterPro" id="IPR043519">
    <property type="entry name" value="NT_sf"/>
</dbReference>
<dbReference type="InterPro" id="IPR002934">
    <property type="entry name" value="Polymerase_NTP_transf_dom"/>
</dbReference>
<comment type="caution">
    <text evidence="2">The sequence shown here is derived from an EMBL/GenBank/DDBJ whole genome shotgun (WGS) entry which is preliminary data.</text>
</comment>
<evidence type="ECO:0000259" key="1">
    <source>
        <dbReference type="Pfam" id="PF01909"/>
    </source>
</evidence>
<name>A0ABQ5R669_9ACTN</name>
<dbReference type="Pfam" id="PF01909">
    <property type="entry name" value="NTP_transf_2"/>
    <property type="match status" value="1"/>
</dbReference>
<sequence>MTAVWGDGRDGGNPRWVVAELVADAARHRYPADVLAVGVHGSLAHGDDTDTSDVDMIVVTYRPGSGPRPVTRRVDGVLVDLSVIGADQYLQHARTLSTSWPLAADRYMTTKPIHDPDAWLEQLRDTHLSRLADARPAEFSTLAREAWCRAASAHARAIRLTQWYDTDTAMLMIGEARLSASMVVGLLSRTYFRNSADAVKRTGLAGADMTELGSVLRAQSDDLAARGRPVDATVGEFFE</sequence>
<evidence type="ECO:0000313" key="2">
    <source>
        <dbReference type="EMBL" id="GLI01698.1"/>
    </source>
</evidence>
<protein>
    <recommendedName>
        <fullName evidence="1">Polymerase nucleotidyl transferase domain-containing protein</fullName>
    </recommendedName>
</protein>
<accession>A0ABQ5R669</accession>
<dbReference type="EMBL" id="BSDI01000048">
    <property type="protein sequence ID" value="GLI01698.1"/>
    <property type="molecule type" value="Genomic_DNA"/>
</dbReference>
<evidence type="ECO:0000313" key="3">
    <source>
        <dbReference type="Proteomes" id="UP001144280"/>
    </source>
</evidence>
<dbReference type="Gene3D" id="3.30.460.10">
    <property type="entry name" value="Beta Polymerase, domain 2"/>
    <property type="match status" value="1"/>
</dbReference>
<dbReference type="Proteomes" id="UP001144280">
    <property type="component" value="Unassembled WGS sequence"/>
</dbReference>
<reference evidence="2" key="1">
    <citation type="submission" date="2022-12" db="EMBL/GenBank/DDBJ databases">
        <title>New Phytohabitans aurantiacus sp. RD004123 nov., an actinomycete isolated from soil.</title>
        <authorList>
            <person name="Triningsih D.W."/>
            <person name="Harunari E."/>
            <person name="Igarashi Y."/>
        </authorList>
    </citation>
    <scope>NUCLEOTIDE SEQUENCE</scope>
    <source>
        <strain evidence="2">RD004123</strain>
    </source>
</reference>